<protein>
    <submittedName>
        <fullName evidence="2">Uncharacterized protein</fullName>
    </submittedName>
</protein>
<feature type="compositionally biased region" description="Basic and acidic residues" evidence="1">
    <location>
        <begin position="23"/>
        <end position="32"/>
    </location>
</feature>
<evidence type="ECO:0000313" key="2">
    <source>
        <dbReference type="EMBL" id="KAL2327475.1"/>
    </source>
</evidence>
<keyword evidence="3" id="KW-1185">Reference proteome</keyword>
<dbReference type="AlphaFoldDB" id="A0ABD1LVD1"/>
<organism evidence="2 3">
    <name type="scientific">Flemingia macrophylla</name>
    <dbReference type="NCBI Taxonomy" id="520843"/>
    <lineage>
        <taxon>Eukaryota</taxon>
        <taxon>Viridiplantae</taxon>
        <taxon>Streptophyta</taxon>
        <taxon>Embryophyta</taxon>
        <taxon>Tracheophyta</taxon>
        <taxon>Spermatophyta</taxon>
        <taxon>Magnoliopsida</taxon>
        <taxon>eudicotyledons</taxon>
        <taxon>Gunneridae</taxon>
        <taxon>Pentapetalae</taxon>
        <taxon>rosids</taxon>
        <taxon>fabids</taxon>
        <taxon>Fabales</taxon>
        <taxon>Fabaceae</taxon>
        <taxon>Papilionoideae</taxon>
        <taxon>50 kb inversion clade</taxon>
        <taxon>NPAAA clade</taxon>
        <taxon>indigoferoid/millettioid clade</taxon>
        <taxon>Phaseoleae</taxon>
        <taxon>Flemingia</taxon>
    </lineage>
</organism>
<proteinExistence type="predicted"/>
<dbReference type="EMBL" id="JBGMDY010000007">
    <property type="protein sequence ID" value="KAL2327475.1"/>
    <property type="molecule type" value="Genomic_DNA"/>
</dbReference>
<feature type="region of interest" description="Disordered" evidence="1">
    <location>
        <begin position="23"/>
        <end position="80"/>
    </location>
</feature>
<accession>A0ABD1LVD1</accession>
<feature type="compositionally biased region" description="Polar residues" evidence="1">
    <location>
        <begin position="34"/>
        <end position="64"/>
    </location>
</feature>
<reference evidence="2 3" key="1">
    <citation type="submission" date="2024-08" db="EMBL/GenBank/DDBJ databases">
        <title>Insights into the chromosomal genome structure of Flemingia macrophylla.</title>
        <authorList>
            <person name="Ding Y."/>
            <person name="Zhao Y."/>
            <person name="Bi W."/>
            <person name="Wu M."/>
            <person name="Zhao G."/>
            <person name="Gong Y."/>
            <person name="Li W."/>
            <person name="Zhang P."/>
        </authorList>
    </citation>
    <scope>NUCLEOTIDE SEQUENCE [LARGE SCALE GENOMIC DNA]</scope>
    <source>
        <strain evidence="2">DYQJB</strain>
        <tissue evidence="2">Leaf</tissue>
    </source>
</reference>
<comment type="caution">
    <text evidence="2">The sequence shown here is derived from an EMBL/GenBank/DDBJ whole genome shotgun (WGS) entry which is preliminary data.</text>
</comment>
<feature type="compositionally biased region" description="Basic residues" evidence="1">
    <location>
        <begin position="65"/>
        <end position="74"/>
    </location>
</feature>
<sequence>MREEEDFLNSDTNYRYDKIEWRQPDVMDDKLGKSRSQSMSPEQIMRNSISPMNGNQSPSISPKSRLSRSPRGCRSHCPPL</sequence>
<evidence type="ECO:0000313" key="3">
    <source>
        <dbReference type="Proteomes" id="UP001603857"/>
    </source>
</evidence>
<gene>
    <name evidence="2" type="ORF">Fmac_020902</name>
</gene>
<name>A0ABD1LVD1_9FABA</name>
<dbReference type="Proteomes" id="UP001603857">
    <property type="component" value="Unassembled WGS sequence"/>
</dbReference>
<evidence type="ECO:0000256" key="1">
    <source>
        <dbReference type="SAM" id="MobiDB-lite"/>
    </source>
</evidence>